<comment type="caution">
    <text evidence="5">The sequence shown here is derived from an EMBL/GenBank/DDBJ whole genome shotgun (WGS) entry which is preliminary data.</text>
</comment>
<evidence type="ECO:0000256" key="3">
    <source>
        <dbReference type="ARBA" id="ARBA00023163"/>
    </source>
</evidence>
<dbReference type="Gene3D" id="1.10.260.40">
    <property type="entry name" value="lambda repressor-like DNA-binding domains"/>
    <property type="match status" value="1"/>
</dbReference>
<dbReference type="InterPro" id="IPR028082">
    <property type="entry name" value="Peripla_BP_I"/>
</dbReference>
<evidence type="ECO:0000259" key="4">
    <source>
        <dbReference type="PROSITE" id="PS50932"/>
    </source>
</evidence>
<dbReference type="Proteomes" id="UP001276150">
    <property type="component" value="Unassembled WGS sequence"/>
</dbReference>
<dbReference type="SMART" id="SM00354">
    <property type="entry name" value="HTH_LACI"/>
    <property type="match status" value="1"/>
</dbReference>
<keyword evidence="1" id="KW-0805">Transcription regulation</keyword>
<keyword evidence="2 5" id="KW-0238">DNA-binding</keyword>
<name>A0ABU4DTR2_9DEIO</name>
<dbReference type="RefSeq" id="WP_317640806.1">
    <property type="nucleotide sequence ID" value="NZ_JAPMIV010000027.1"/>
</dbReference>
<evidence type="ECO:0000313" key="5">
    <source>
        <dbReference type="EMBL" id="MDV6375464.1"/>
    </source>
</evidence>
<dbReference type="PANTHER" id="PTHR30146">
    <property type="entry name" value="LACI-RELATED TRANSCRIPTIONAL REPRESSOR"/>
    <property type="match status" value="1"/>
</dbReference>
<dbReference type="SUPFAM" id="SSF47413">
    <property type="entry name" value="lambda repressor-like DNA-binding domains"/>
    <property type="match status" value="1"/>
</dbReference>
<keyword evidence="6" id="KW-1185">Reference proteome</keyword>
<dbReference type="EMBL" id="JAPMIV010000027">
    <property type="protein sequence ID" value="MDV6375464.1"/>
    <property type="molecule type" value="Genomic_DNA"/>
</dbReference>
<dbReference type="CDD" id="cd01392">
    <property type="entry name" value="HTH_LacI"/>
    <property type="match status" value="1"/>
</dbReference>
<gene>
    <name evidence="5" type="ORF">ORD21_12765</name>
</gene>
<keyword evidence="3" id="KW-0804">Transcription</keyword>
<dbReference type="Pfam" id="PF13377">
    <property type="entry name" value="Peripla_BP_3"/>
    <property type="match status" value="1"/>
</dbReference>
<dbReference type="InterPro" id="IPR046335">
    <property type="entry name" value="LacI/GalR-like_sensor"/>
</dbReference>
<dbReference type="InterPro" id="IPR010982">
    <property type="entry name" value="Lambda_DNA-bd_dom_sf"/>
</dbReference>
<dbReference type="CDD" id="cd06267">
    <property type="entry name" value="PBP1_LacI_sugar_binding-like"/>
    <property type="match status" value="1"/>
</dbReference>
<evidence type="ECO:0000256" key="1">
    <source>
        <dbReference type="ARBA" id="ARBA00023015"/>
    </source>
</evidence>
<feature type="domain" description="HTH lacI-type" evidence="4">
    <location>
        <begin position="16"/>
        <end position="70"/>
    </location>
</feature>
<dbReference type="Gene3D" id="3.40.50.2300">
    <property type="match status" value="2"/>
</dbReference>
<dbReference type="Pfam" id="PF00356">
    <property type="entry name" value="LacI"/>
    <property type="match status" value="1"/>
</dbReference>
<organism evidence="5 6">
    <name type="scientific">Deinococcus arenicola</name>
    <dbReference type="NCBI Taxonomy" id="2994950"/>
    <lineage>
        <taxon>Bacteria</taxon>
        <taxon>Thermotogati</taxon>
        <taxon>Deinococcota</taxon>
        <taxon>Deinococci</taxon>
        <taxon>Deinococcales</taxon>
        <taxon>Deinococcaceae</taxon>
        <taxon>Deinococcus</taxon>
    </lineage>
</organism>
<dbReference type="PANTHER" id="PTHR30146:SF109">
    <property type="entry name" value="HTH-TYPE TRANSCRIPTIONAL REGULATOR GALS"/>
    <property type="match status" value="1"/>
</dbReference>
<dbReference type="GO" id="GO:0003677">
    <property type="term" value="F:DNA binding"/>
    <property type="evidence" value="ECO:0007669"/>
    <property type="project" value="UniProtKB-KW"/>
</dbReference>
<reference evidence="5 6" key="1">
    <citation type="submission" date="2022-11" db="EMBL/GenBank/DDBJ databases">
        <title>Deinococcus ZS9-10, Low Temperature and Draught-tolerating, UV-resistant Bacteria from Continental Antarctica.</title>
        <authorList>
            <person name="Cheng L."/>
        </authorList>
    </citation>
    <scope>NUCLEOTIDE SEQUENCE [LARGE SCALE GENOMIC DNA]</scope>
    <source>
        <strain evidence="5 6">ZS9-10</strain>
    </source>
</reference>
<dbReference type="PROSITE" id="PS50932">
    <property type="entry name" value="HTH_LACI_2"/>
    <property type="match status" value="1"/>
</dbReference>
<proteinExistence type="predicted"/>
<accession>A0ABU4DTR2</accession>
<evidence type="ECO:0000256" key="2">
    <source>
        <dbReference type="ARBA" id="ARBA00023125"/>
    </source>
</evidence>
<evidence type="ECO:0000313" key="6">
    <source>
        <dbReference type="Proteomes" id="UP001276150"/>
    </source>
</evidence>
<protein>
    <submittedName>
        <fullName evidence="5">LacI family DNA-binding transcriptional regulator</fullName>
    </submittedName>
</protein>
<dbReference type="SUPFAM" id="SSF53822">
    <property type="entry name" value="Periplasmic binding protein-like I"/>
    <property type="match status" value="1"/>
</dbReference>
<dbReference type="InterPro" id="IPR000843">
    <property type="entry name" value="HTH_LacI"/>
</dbReference>
<sequence>MPELTVSSVLTAERSVGIREVARLSGVSIATVSRVFNDAAAVNPETRERVLEQAQALNYQPSSLGRNLVRGRSELLGLIVPNVAFPLYGEMIGGIEEVLGREGMSILLALSHDNVDSEFTAAQHLLRHAVDGGIIINSRLGLNAPLPAPRGLNWVQVAPEHTGTPHRVELDNEAGGRLAALEMLGLGRRRLAFVGAPGRESADRERGFAAELRRAGLIYRRAQGDYSEASGVQAAGELLEHNAAVDAVFVAGDLMAAGVLRALHQRGLRVPEAVAVVGFDDAAIASLLYPRLTSIRQPARAMGTAAAELSLRLLGGHRTEPITFPPELVRRESTGPPSRLSARHF</sequence>